<feature type="transmembrane region" description="Helical" evidence="1">
    <location>
        <begin position="376"/>
        <end position="395"/>
    </location>
</feature>
<feature type="transmembrane region" description="Helical" evidence="1">
    <location>
        <begin position="428"/>
        <end position="448"/>
    </location>
</feature>
<feature type="transmembrane region" description="Helical" evidence="1">
    <location>
        <begin position="401"/>
        <end position="421"/>
    </location>
</feature>
<dbReference type="SUPFAM" id="SSF82714">
    <property type="entry name" value="Multidrug efflux transporter AcrB TolC docking domain, DN and DC subdomains"/>
    <property type="match status" value="2"/>
</dbReference>
<feature type="transmembrane region" description="Helical" evidence="1">
    <location>
        <begin position="30"/>
        <end position="49"/>
    </location>
</feature>
<dbReference type="Gene3D" id="3.30.70.1320">
    <property type="entry name" value="Multidrug efflux transporter AcrB pore domain like"/>
    <property type="match status" value="1"/>
</dbReference>
<reference evidence="2" key="1">
    <citation type="submission" date="2022-04" db="EMBL/GenBank/DDBJ databases">
        <title>Whole genome sequence of Sphaerotilus sp. FB-5.</title>
        <authorList>
            <person name="Takeda M."/>
            <person name="Narihara S."/>
            <person name="Akimoto M."/>
            <person name="Akimoto R."/>
            <person name="Nishiyashiki S."/>
            <person name="Murakami T."/>
        </authorList>
    </citation>
    <scope>NUCLEOTIDE SEQUENCE</scope>
    <source>
        <strain evidence="2">FB-5</strain>
    </source>
</reference>
<dbReference type="Gene3D" id="3.30.70.1440">
    <property type="entry name" value="Multidrug efflux transporter AcrB pore domain"/>
    <property type="match status" value="1"/>
</dbReference>
<evidence type="ECO:0000256" key="1">
    <source>
        <dbReference type="SAM" id="Phobius"/>
    </source>
</evidence>
<proteinExistence type="predicted"/>
<keyword evidence="1" id="KW-0812">Transmembrane</keyword>
<dbReference type="SUPFAM" id="SSF82866">
    <property type="entry name" value="Multidrug efflux transporter AcrB transmembrane domain"/>
    <property type="match status" value="2"/>
</dbReference>
<dbReference type="Gene3D" id="3.30.70.1430">
    <property type="entry name" value="Multidrug efflux transporter AcrB pore domain"/>
    <property type="match status" value="2"/>
</dbReference>
<feature type="transmembrane region" description="Helical" evidence="1">
    <location>
        <begin position="964"/>
        <end position="984"/>
    </location>
</feature>
<dbReference type="PANTHER" id="PTHR32063">
    <property type="match status" value="1"/>
</dbReference>
<dbReference type="EMBL" id="AP025730">
    <property type="protein sequence ID" value="BDI07824.1"/>
    <property type="molecule type" value="Genomic_DNA"/>
</dbReference>
<dbReference type="SUPFAM" id="SSF82693">
    <property type="entry name" value="Multidrug efflux transporter AcrB pore domain, PN1, PN2, PC1 and PC2 subdomains"/>
    <property type="match status" value="3"/>
</dbReference>
<feature type="transmembrane region" description="Helical" evidence="1">
    <location>
        <begin position="479"/>
        <end position="500"/>
    </location>
</feature>
<keyword evidence="3" id="KW-1185">Reference proteome</keyword>
<dbReference type="Gene3D" id="3.30.2090.10">
    <property type="entry name" value="Multidrug efflux transporter AcrB TolC docking domain, DN and DC subdomains"/>
    <property type="match status" value="2"/>
</dbReference>
<feature type="transmembrane region" description="Helical" evidence="1">
    <location>
        <begin position="939"/>
        <end position="957"/>
    </location>
</feature>
<organism evidence="2 3">
    <name type="scientific">Sphaerotilus microaerophilus</name>
    <dbReference type="NCBI Taxonomy" id="2914710"/>
    <lineage>
        <taxon>Bacteria</taxon>
        <taxon>Pseudomonadati</taxon>
        <taxon>Pseudomonadota</taxon>
        <taxon>Betaproteobacteria</taxon>
        <taxon>Burkholderiales</taxon>
        <taxon>Sphaerotilaceae</taxon>
        <taxon>Sphaerotilus</taxon>
    </lineage>
</organism>
<dbReference type="PANTHER" id="PTHR32063:SF16">
    <property type="entry name" value="CATION EFFLUX SYSTEM (ACRB_ACRD_ACRF FAMILY)"/>
    <property type="match status" value="1"/>
</dbReference>
<feature type="transmembrane region" description="Helical" evidence="1">
    <location>
        <begin position="1032"/>
        <end position="1054"/>
    </location>
</feature>
<sequence length="1095" mass="116799">MSQSQLPPPGADEAPLGISGRMAALFQNNAITPLLALVALLLGLFAVLVTPREEEPQINVTMANVLIPFPGASAADVQNMVARPAEQALSQIAGIEHTYSVARPGVAVLTVQYKVGVPRTEALVRLYDVLNANQDWLPRDLGTLTPIVKPKGIDDVPVLGVTLWSREGTPAVELERVARSVEAELKRVPGSREVATLGGPGRTVQVHLAPARLRERGVDLLRLKQTIAAANLAMPAGTVAQRGSATPQMLTVETGEFLRSAEDVGALVVGSHNGRPVYLREVAEVTDGAAQLQSAVWFTPGSAPASEGAASAAPAGQVYPAVTLTVTKKPGQNAVDVARAARARLDELRNTLIPASVEMSITRDYGETAAEKANKLIQKLAFATASVILLVGLALGRREAVIVGAAVILTLTATLFASWAWGFTLNRVSLFALIFSIGILVDDAIVVVENIHRHQQLYPGRPLLQIIPGAVEEVGSPTILATLTVIAALLPMAFVSGLMGPYMSPIPINSSLGMAISLAIAFSVTPWLAARLMKPHGATGHAAHAEPKGLAAKLPRLFTALLTPFLDSARKRWLLLAGILAALLLSVGLAVVQWVVLKMLPFDNKSEYQVVVEMPAGTPVEDTAAALQAMGAWLAKQPEVRDLQGYAGTASPITFNGLVRQYYLRADAEQGDLQVNLVDKAHRSDKSHAIAQRHRPELEKLGAAWGARVKVVEVPPGPPVMSPLVAEVYGPDEAGRQRVAARIAKAFSATPDIVGTDTTLREDAPRAFLRVQRQRAESLGIPVAAVAMTVQGALSGMDAAYLHDGQSKHPVPVRLQLPRERQVGLDALLQLPMRAANGQLVPLSELVRVERGVIDKPLYTKDLHGVSYVFGDMAGKLDSPLYGLFAIRGKLSGPELSKELGVGELGEYWIAQPSDPYRQYALKWDGEWQITYETFRDMGAAYGVGLILIYLLVVAQFKSYVTPLIIMAPIPLTIIGVMPGHALLGAQYTATSMIGMIALAGIIVRNSILLVDFIDLQTAQGMPFKDAVVSSAAVRAQPIALTALAAMIGAFFILDDPIFNGLAVSLIFGILVSTLLTLVVIPVLYFAVYRRKHGA</sequence>
<accession>A0ABN6PRK0</accession>
<dbReference type="InterPro" id="IPR001036">
    <property type="entry name" value="Acrflvin-R"/>
</dbReference>
<dbReference type="Proteomes" id="UP001057498">
    <property type="component" value="Chromosome"/>
</dbReference>
<protein>
    <submittedName>
        <fullName evidence="2">Multidrug transporter AcrB</fullName>
    </submittedName>
</protein>
<feature type="transmembrane region" description="Helical" evidence="1">
    <location>
        <begin position="573"/>
        <end position="596"/>
    </location>
</feature>
<keyword evidence="1" id="KW-1133">Transmembrane helix</keyword>
<dbReference type="Gene3D" id="1.20.1640.10">
    <property type="entry name" value="Multidrug efflux transporter AcrB transmembrane domain"/>
    <property type="match status" value="2"/>
</dbReference>
<name>A0ABN6PRK0_9BURK</name>
<evidence type="ECO:0000313" key="2">
    <source>
        <dbReference type="EMBL" id="BDI07824.1"/>
    </source>
</evidence>
<evidence type="ECO:0000313" key="3">
    <source>
        <dbReference type="Proteomes" id="UP001057498"/>
    </source>
</evidence>
<dbReference type="Pfam" id="PF00873">
    <property type="entry name" value="ACR_tran"/>
    <property type="match status" value="2"/>
</dbReference>
<feature type="transmembrane region" description="Helical" evidence="1">
    <location>
        <begin position="512"/>
        <end position="530"/>
    </location>
</feature>
<feature type="transmembrane region" description="Helical" evidence="1">
    <location>
        <begin position="1066"/>
        <end position="1088"/>
    </location>
</feature>
<dbReference type="PRINTS" id="PR00702">
    <property type="entry name" value="ACRIFLAVINRP"/>
</dbReference>
<dbReference type="InterPro" id="IPR027463">
    <property type="entry name" value="AcrB_DN_DC_subdom"/>
</dbReference>
<keyword evidence="1" id="KW-0472">Membrane</keyword>
<feature type="transmembrane region" description="Helical" evidence="1">
    <location>
        <begin position="550"/>
        <end position="566"/>
    </location>
</feature>
<gene>
    <name evidence="2" type="ORF">CATMQ487_47940</name>
</gene>
<feature type="transmembrane region" description="Helical" evidence="1">
    <location>
        <begin position="990"/>
        <end position="1011"/>
    </location>
</feature>
<dbReference type="RefSeq" id="WP_251970984.1">
    <property type="nucleotide sequence ID" value="NZ_AP025730.1"/>
</dbReference>